<evidence type="ECO:0000256" key="1">
    <source>
        <dbReference type="SAM" id="Phobius"/>
    </source>
</evidence>
<name>A0AAN9VV56_9ORTH</name>
<keyword evidence="1" id="KW-0472">Membrane</keyword>
<evidence type="ECO:0000313" key="3">
    <source>
        <dbReference type="Proteomes" id="UP001378592"/>
    </source>
</evidence>
<dbReference type="EMBL" id="JAZDUA010000216">
    <property type="protein sequence ID" value="KAK7863913.1"/>
    <property type="molecule type" value="Genomic_DNA"/>
</dbReference>
<dbReference type="Proteomes" id="UP001378592">
    <property type="component" value="Unassembled WGS sequence"/>
</dbReference>
<keyword evidence="3" id="KW-1185">Reference proteome</keyword>
<reference evidence="2 3" key="1">
    <citation type="submission" date="2024-03" db="EMBL/GenBank/DDBJ databases">
        <title>The genome assembly and annotation of the cricket Gryllus longicercus Weissman &amp; Gray.</title>
        <authorList>
            <person name="Szrajer S."/>
            <person name="Gray D."/>
            <person name="Ylla G."/>
        </authorList>
    </citation>
    <scope>NUCLEOTIDE SEQUENCE [LARGE SCALE GENOMIC DNA]</scope>
    <source>
        <strain evidence="2">DAG 2021-001</strain>
        <tissue evidence="2">Whole body minus gut</tissue>
    </source>
</reference>
<dbReference type="AlphaFoldDB" id="A0AAN9VV56"/>
<comment type="caution">
    <text evidence="2">The sequence shown here is derived from an EMBL/GenBank/DDBJ whole genome shotgun (WGS) entry which is preliminary data.</text>
</comment>
<feature type="transmembrane region" description="Helical" evidence="1">
    <location>
        <begin position="55"/>
        <end position="75"/>
    </location>
</feature>
<dbReference type="Pfam" id="PF15062">
    <property type="entry name" value="ARL6IP6"/>
    <property type="match status" value="1"/>
</dbReference>
<protein>
    <submittedName>
        <fullName evidence="2">Uncharacterized protein</fullName>
    </submittedName>
</protein>
<dbReference type="PANTHER" id="PTHR28640:SF1">
    <property type="entry name" value="ADP-RIBOSYLATION FACTOR-LIKE PROTEIN 6-INTERACTING PROTEIN 6"/>
    <property type="match status" value="1"/>
</dbReference>
<keyword evidence="1" id="KW-1133">Transmembrane helix</keyword>
<accession>A0AAN9VV56</accession>
<dbReference type="PANTHER" id="PTHR28640">
    <property type="entry name" value="ADP-RIBOSYLATION FACTOR-LIKE PROTEIN 6-INTERACTING PROTEIN 6"/>
    <property type="match status" value="1"/>
</dbReference>
<organism evidence="2 3">
    <name type="scientific">Gryllus longicercus</name>
    <dbReference type="NCBI Taxonomy" id="2509291"/>
    <lineage>
        <taxon>Eukaryota</taxon>
        <taxon>Metazoa</taxon>
        <taxon>Ecdysozoa</taxon>
        <taxon>Arthropoda</taxon>
        <taxon>Hexapoda</taxon>
        <taxon>Insecta</taxon>
        <taxon>Pterygota</taxon>
        <taxon>Neoptera</taxon>
        <taxon>Polyneoptera</taxon>
        <taxon>Orthoptera</taxon>
        <taxon>Ensifera</taxon>
        <taxon>Gryllidea</taxon>
        <taxon>Grylloidea</taxon>
        <taxon>Gryllidae</taxon>
        <taxon>Gryllinae</taxon>
        <taxon>Gryllus</taxon>
    </lineage>
</organism>
<feature type="transmembrane region" description="Helical" evidence="1">
    <location>
        <begin position="124"/>
        <end position="143"/>
    </location>
</feature>
<keyword evidence="1" id="KW-0812">Transmembrane</keyword>
<sequence>MYKIRETITKIAKSTSEWSEAKFNSSISNGRCQKLRDSSPIREEKGRFFRSFNEYKFLICTVCFSTSIVILKLLYANSDNFRKIYRYGKRVLNTPFLLTDFSFLSPLQAAFVAVWSIIVDLNWLFIPAVVGIATTFITWRFVYWDSRIPGIQPPSPFSPKVQSKKPSFLVSNGYTFALYIGIFVFFTLVVWGVMST</sequence>
<dbReference type="InterPro" id="IPR029383">
    <property type="entry name" value="ARL6IP6"/>
</dbReference>
<proteinExistence type="predicted"/>
<gene>
    <name evidence="2" type="ORF">R5R35_014481</name>
</gene>
<feature type="transmembrane region" description="Helical" evidence="1">
    <location>
        <begin position="96"/>
        <end position="118"/>
    </location>
</feature>
<feature type="transmembrane region" description="Helical" evidence="1">
    <location>
        <begin position="174"/>
        <end position="194"/>
    </location>
</feature>
<evidence type="ECO:0000313" key="2">
    <source>
        <dbReference type="EMBL" id="KAK7863913.1"/>
    </source>
</evidence>